<protein>
    <recommendedName>
        <fullName evidence="8">C4-dicarboxylate transporter/malic acid transport protein</fullName>
    </recommendedName>
</protein>
<comment type="subcellular location">
    <subcellularLocation>
        <location evidence="1">Membrane</location>
        <topology evidence="1">Multi-pass membrane protein</topology>
    </subcellularLocation>
</comment>
<dbReference type="Pfam" id="PF03595">
    <property type="entry name" value="SLAC1"/>
    <property type="match status" value="1"/>
</dbReference>
<dbReference type="Gene3D" id="1.50.10.150">
    <property type="entry name" value="Voltage-dependent anion channel"/>
    <property type="match status" value="1"/>
</dbReference>
<dbReference type="GO" id="GO:0015140">
    <property type="term" value="F:malate transmembrane transporter activity"/>
    <property type="evidence" value="ECO:0007669"/>
    <property type="project" value="InterPro"/>
</dbReference>
<name>A0A6A6QG96_9PEZI</name>
<evidence type="ECO:0000256" key="1">
    <source>
        <dbReference type="ARBA" id="ARBA00004141"/>
    </source>
</evidence>
<keyword evidence="4 5" id="KW-0472">Membrane</keyword>
<feature type="transmembrane region" description="Helical" evidence="5">
    <location>
        <begin position="108"/>
        <end position="130"/>
    </location>
</feature>
<evidence type="ECO:0000313" key="6">
    <source>
        <dbReference type="EMBL" id="KAF2491425.1"/>
    </source>
</evidence>
<organism evidence="6 7">
    <name type="scientific">Lophium mytilinum</name>
    <dbReference type="NCBI Taxonomy" id="390894"/>
    <lineage>
        <taxon>Eukaryota</taxon>
        <taxon>Fungi</taxon>
        <taxon>Dikarya</taxon>
        <taxon>Ascomycota</taxon>
        <taxon>Pezizomycotina</taxon>
        <taxon>Dothideomycetes</taxon>
        <taxon>Pleosporomycetidae</taxon>
        <taxon>Mytilinidiales</taxon>
        <taxon>Mytilinidiaceae</taxon>
        <taxon>Lophium</taxon>
    </lineage>
</organism>
<evidence type="ECO:0008006" key="8">
    <source>
        <dbReference type="Google" id="ProtNLM"/>
    </source>
</evidence>
<dbReference type="GO" id="GO:0016020">
    <property type="term" value="C:membrane"/>
    <property type="evidence" value="ECO:0007669"/>
    <property type="project" value="UniProtKB-SubCell"/>
</dbReference>
<feature type="transmembrane region" description="Helical" evidence="5">
    <location>
        <begin position="328"/>
        <end position="349"/>
    </location>
</feature>
<keyword evidence="2 5" id="KW-0812">Transmembrane</keyword>
<evidence type="ECO:0000256" key="4">
    <source>
        <dbReference type="ARBA" id="ARBA00023136"/>
    </source>
</evidence>
<feature type="transmembrane region" description="Helical" evidence="5">
    <location>
        <begin position="206"/>
        <end position="227"/>
    </location>
</feature>
<evidence type="ECO:0000256" key="2">
    <source>
        <dbReference type="ARBA" id="ARBA00022692"/>
    </source>
</evidence>
<dbReference type="InterPro" id="IPR004695">
    <property type="entry name" value="SLAC1/Mae1/Ssu1/TehA"/>
</dbReference>
<dbReference type="InterPro" id="IPR030185">
    <property type="entry name" value="Mae1"/>
</dbReference>
<evidence type="ECO:0000256" key="5">
    <source>
        <dbReference type="SAM" id="Phobius"/>
    </source>
</evidence>
<feature type="transmembrane region" description="Helical" evidence="5">
    <location>
        <begin position="288"/>
        <end position="308"/>
    </location>
</feature>
<gene>
    <name evidence="6" type="ORF">BU16DRAFT_529947</name>
</gene>
<feature type="transmembrane region" description="Helical" evidence="5">
    <location>
        <begin position="247"/>
        <end position="267"/>
    </location>
</feature>
<dbReference type="OrthoDB" id="2901184at2759"/>
<dbReference type="Proteomes" id="UP000799750">
    <property type="component" value="Unassembled WGS sequence"/>
</dbReference>
<evidence type="ECO:0000313" key="7">
    <source>
        <dbReference type="Proteomes" id="UP000799750"/>
    </source>
</evidence>
<dbReference type="InterPro" id="IPR038665">
    <property type="entry name" value="Voltage-dep_anion_channel_sf"/>
</dbReference>
<accession>A0A6A6QG96</accession>
<feature type="transmembrane region" description="Helical" evidence="5">
    <location>
        <begin position="142"/>
        <end position="162"/>
    </location>
</feature>
<sequence>MSLTTVVTNNTATQADIERRPSWQGHLGLRDRLQHFTWAWFTLTMSTGGLATLLHAQTHKFPGLNTIGTIVFIFDLLLFASLTSAITARFILFPRAFRKSLHNPAESLFYPCFWLSISTVILGIQAYGVPACGPWLPVVLRIIFWIYVACTFSVAVVQYYFLFTAANLTFHSMTPAWILPVFPVMLSGTIASLIAPDQPPEQRLPIIVAGVTFQGLGILVSMIMYPIYLGHLMTDGLPAIDLRPGMFISVGPPSFTTLALIGMANALPPNYGFFATHPIAIEVLQTMALFTGCFLWALGFWLWWAFVFPNVGFTIATIDIGRGFESEGILWLGSVMTVLIVVTWCFVFFSHVRAVLRHKILWPGRDEDKDA</sequence>
<keyword evidence="3 5" id="KW-1133">Transmembrane helix</keyword>
<dbReference type="EMBL" id="MU004195">
    <property type="protein sequence ID" value="KAF2491425.1"/>
    <property type="molecule type" value="Genomic_DNA"/>
</dbReference>
<dbReference type="AlphaFoldDB" id="A0A6A6QG96"/>
<evidence type="ECO:0000256" key="3">
    <source>
        <dbReference type="ARBA" id="ARBA00022989"/>
    </source>
</evidence>
<proteinExistence type="predicted"/>
<feature type="transmembrane region" description="Helical" evidence="5">
    <location>
        <begin position="36"/>
        <end position="54"/>
    </location>
</feature>
<keyword evidence="7" id="KW-1185">Reference proteome</keyword>
<dbReference type="PANTHER" id="PTHR31162:SF0">
    <property type="entry name" value="MALIC ACID TRANSPORT PROTEIN"/>
    <property type="match status" value="1"/>
</dbReference>
<feature type="transmembrane region" description="Helical" evidence="5">
    <location>
        <begin position="66"/>
        <end position="88"/>
    </location>
</feature>
<reference evidence="6" key="1">
    <citation type="journal article" date="2020" name="Stud. Mycol.">
        <title>101 Dothideomycetes genomes: a test case for predicting lifestyles and emergence of pathogens.</title>
        <authorList>
            <person name="Haridas S."/>
            <person name="Albert R."/>
            <person name="Binder M."/>
            <person name="Bloem J."/>
            <person name="Labutti K."/>
            <person name="Salamov A."/>
            <person name="Andreopoulos B."/>
            <person name="Baker S."/>
            <person name="Barry K."/>
            <person name="Bills G."/>
            <person name="Bluhm B."/>
            <person name="Cannon C."/>
            <person name="Castanera R."/>
            <person name="Culley D."/>
            <person name="Daum C."/>
            <person name="Ezra D."/>
            <person name="Gonzalez J."/>
            <person name="Henrissat B."/>
            <person name="Kuo A."/>
            <person name="Liang C."/>
            <person name="Lipzen A."/>
            <person name="Lutzoni F."/>
            <person name="Magnuson J."/>
            <person name="Mondo S."/>
            <person name="Nolan M."/>
            <person name="Ohm R."/>
            <person name="Pangilinan J."/>
            <person name="Park H.-J."/>
            <person name="Ramirez L."/>
            <person name="Alfaro M."/>
            <person name="Sun H."/>
            <person name="Tritt A."/>
            <person name="Yoshinaga Y."/>
            <person name="Zwiers L.-H."/>
            <person name="Turgeon B."/>
            <person name="Goodwin S."/>
            <person name="Spatafora J."/>
            <person name="Crous P."/>
            <person name="Grigoriev I."/>
        </authorList>
    </citation>
    <scope>NUCLEOTIDE SEQUENCE</scope>
    <source>
        <strain evidence="6">CBS 269.34</strain>
    </source>
</reference>
<feature type="transmembrane region" description="Helical" evidence="5">
    <location>
        <begin position="174"/>
        <end position="194"/>
    </location>
</feature>
<dbReference type="CDD" id="cd09317">
    <property type="entry name" value="TDT_Mae1_like"/>
    <property type="match status" value="1"/>
</dbReference>
<dbReference type="PANTHER" id="PTHR31162">
    <property type="entry name" value="MALIC ACID TRANSPORT PROTEIN-RELATED"/>
    <property type="match status" value="1"/>
</dbReference>